<sequence length="75" mass="8247">MQGRMGGQHQNTARKARGFYAPDDFKAIEPWQAQIKNNQIDMVLAGHLNSVHPAIGFPHDVIAVIAQDSAHGRTD</sequence>
<dbReference type="EMBL" id="OBKZ01000010">
    <property type="protein sequence ID" value="SOB50739.1"/>
    <property type="molecule type" value="Genomic_DNA"/>
</dbReference>
<evidence type="ECO:0000313" key="2">
    <source>
        <dbReference type="Proteomes" id="UP000219564"/>
    </source>
</evidence>
<accession>A0AAX2H503</accession>
<protein>
    <submittedName>
        <fullName evidence="1">Uncharacterized protein</fullName>
    </submittedName>
</protein>
<reference evidence="1 2" key="1">
    <citation type="submission" date="2017-08" db="EMBL/GenBank/DDBJ databases">
        <authorList>
            <person name="Chaillou S."/>
        </authorList>
    </citation>
    <scope>NUCLEOTIDE SEQUENCE [LARGE SCALE GENOMIC DNA]</scope>
    <source>
        <strain evidence="1 2">MFPA15A1205</strain>
    </source>
</reference>
<name>A0AAX2H503_9PSED</name>
<gene>
    <name evidence="1" type="ORF">PLUA15_180190</name>
</gene>
<evidence type="ECO:0000313" key="1">
    <source>
        <dbReference type="EMBL" id="SOB50739.1"/>
    </source>
</evidence>
<proteinExistence type="predicted"/>
<dbReference type="AlphaFoldDB" id="A0AAX2H503"/>
<comment type="caution">
    <text evidence="1">The sequence shown here is derived from an EMBL/GenBank/DDBJ whole genome shotgun (WGS) entry which is preliminary data.</text>
</comment>
<dbReference type="Proteomes" id="UP000219564">
    <property type="component" value="Unassembled WGS sequence"/>
</dbReference>
<organism evidence="1 2">
    <name type="scientific">Pseudomonas lundensis</name>
    <dbReference type="NCBI Taxonomy" id="86185"/>
    <lineage>
        <taxon>Bacteria</taxon>
        <taxon>Pseudomonadati</taxon>
        <taxon>Pseudomonadota</taxon>
        <taxon>Gammaproteobacteria</taxon>
        <taxon>Pseudomonadales</taxon>
        <taxon>Pseudomonadaceae</taxon>
        <taxon>Pseudomonas</taxon>
    </lineage>
</organism>